<dbReference type="Proteomes" id="UP000754883">
    <property type="component" value="Unassembled WGS sequence"/>
</dbReference>
<name>A0A9N9YA56_9HYPO</name>
<protein>
    <recommendedName>
        <fullName evidence="2">Ysc84 actin-binding domain-containing protein</fullName>
    </recommendedName>
</protein>
<feature type="region of interest" description="Disordered" evidence="1">
    <location>
        <begin position="228"/>
        <end position="260"/>
    </location>
</feature>
<proteinExistence type="predicted"/>
<feature type="compositionally biased region" description="Polar residues" evidence="1">
    <location>
        <begin position="141"/>
        <end position="174"/>
    </location>
</feature>
<dbReference type="EMBL" id="CABFNO020001566">
    <property type="protein sequence ID" value="CAH0004353.1"/>
    <property type="molecule type" value="Genomic_DNA"/>
</dbReference>
<dbReference type="Pfam" id="PF04366">
    <property type="entry name" value="Ysc84"/>
    <property type="match status" value="1"/>
</dbReference>
<keyword evidence="4" id="KW-1185">Reference proteome</keyword>
<dbReference type="PANTHER" id="PTHR15629:SF8">
    <property type="entry name" value="DUF500 DOMAIN PROTEIN (AFU_ORTHOLOGUE AFUA_5G07310)"/>
    <property type="match status" value="1"/>
</dbReference>
<evidence type="ECO:0000256" key="1">
    <source>
        <dbReference type="SAM" id="MobiDB-lite"/>
    </source>
</evidence>
<feature type="region of interest" description="Disordered" evidence="1">
    <location>
        <begin position="461"/>
        <end position="523"/>
    </location>
</feature>
<feature type="compositionally biased region" description="Acidic residues" evidence="1">
    <location>
        <begin position="360"/>
        <end position="371"/>
    </location>
</feature>
<feature type="region of interest" description="Disordered" evidence="1">
    <location>
        <begin position="392"/>
        <end position="416"/>
    </location>
</feature>
<feature type="region of interest" description="Disordered" evidence="1">
    <location>
        <begin position="291"/>
        <end position="325"/>
    </location>
</feature>
<feature type="compositionally biased region" description="Polar residues" evidence="1">
    <location>
        <begin position="78"/>
        <end position="88"/>
    </location>
</feature>
<accession>A0A9N9YA56</accession>
<sequence>MAQVSSGRFEAMPQYRQSQRHVSFAQDPAPVSQMVRLTPDQKEASPLRPSQTRSVSPIQQQTSRLRAFGHSSLMPAASSKTKTATRPETSFPFKMPTGWGSKSKAAETAVEGPPLRPSFAPSGRASTNPRPYDIQQGPVATMSNERQESVNNRIRSQQNSAVSIPQDSRRQNSMGAAPAPLEPTTRQPTLSFAPDRRRQQSTFSLNPHLGRQTSFAAMNPQFIRQTTMPMSMPSRKAAQSPPSPKKVEKESRPESITPELENYKLYDNKWDLTSPTYNSITTRASTGILGSTARRTSEVRKRATTAANTRVPQQQQEEEDPDVPAPLRTSVRKTRIASRQTGFYGAPEQPMPSPRLNNFDDSDSDSLGEDADFTPAVYSKRASGIKVIRPRKNTLSGRVKPPQPLQPKPRSFHPGRVDTLNSIAEATTALEEFEFDPEPAAYRDGSISISLDEELEEELRLVRTPSLQSQNDWRQRRNSDASENPSTVSMPSTPTDHGDHATFPDNYGPDSRSSSPLSFQDEEGLEPAVVDMDHLSPVTPLMLVTPRPFGAGVVGPEVQEVEDFMAQKSPDMEPTLPTPRPLMAPRGSRTSKVEKRMPIFFEQSSIDTLRRSIEQRSFGRPAGRPNRGRSPHDEDELFLEEVTPDNKVRIGSQHPVPVEDQYYSRMYGTSEPSSCFDSDSDSEVEVGFEEGSICSSSEASELDYSTFDFPWMDTPAAHVEEERGRPLVSRKPVPPSVEQRMVNDAMSVRSMQSECSYAGTPTGTGENAGRFPIDRLDHTVKAPDFDNSLMVNGHVNPLSAHSIRFHEADVPKVNKKAISPINTQNLAHLQNDVPHSAPVHSSPRAGTPSDAHLEALFRSTTPTIISPNVIEGPSLNLKQRTRPSARWTSRFTHFGQKTLSRKTKQITPPTDTLEIECFKGAKLLQSFCNQGVVPQGAEKLPAELMTERMINIPQEVIRGAIGLIIFNTFRGGISLAGGSGTGLIVARLPDGSWSPPSAIHVAHFGGGLAASVDMLDSICVINSEEALAEFMGMRVVLGYNVPIKDGPWGRGETIDPRLARSHRRNESMESDDSMGYTPSFELNNGRMTLKPHEAPETAPMYIYVASKGQCVSCTYEGSVFTERKDVNHRYYGEVMSAEGILRGYVEVPEGCEAIAALQSALCAAEYEPMVPEPIEQRYPQGSSRMTMSFPDDN</sequence>
<evidence type="ECO:0000313" key="3">
    <source>
        <dbReference type="EMBL" id="CAH0004353.1"/>
    </source>
</evidence>
<feature type="region of interest" description="Disordered" evidence="1">
    <location>
        <begin position="569"/>
        <end position="591"/>
    </location>
</feature>
<dbReference type="InterPro" id="IPR051702">
    <property type="entry name" value="SH3_domain_YSC84-like"/>
</dbReference>
<reference evidence="3" key="1">
    <citation type="submission" date="2021-10" db="EMBL/GenBank/DDBJ databases">
        <authorList>
            <person name="Piombo E."/>
        </authorList>
    </citation>
    <scope>NUCLEOTIDE SEQUENCE</scope>
</reference>
<dbReference type="AlphaFoldDB" id="A0A9N9YA56"/>
<feature type="compositionally biased region" description="Polar residues" evidence="1">
    <location>
        <begin position="481"/>
        <end position="495"/>
    </location>
</feature>
<feature type="region of interest" description="Disordered" evidence="1">
    <location>
        <begin position="1"/>
        <end position="198"/>
    </location>
</feature>
<feature type="region of interest" description="Disordered" evidence="1">
    <location>
        <begin position="343"/>
        <end position="371"/>
    </location>
</feature>
<dbReference type="GO" id="GO:0035091">
    <property type="term" value="F:phosphatidylinositol binding"/>
    <property type="evidence" value="ECO:0007669"/>
    <property type="project" value="TreeGrafter"/>
</dbReference>
<dbReference type="OrthoDB" id="5128900at2759"/>
<evidence type="ECO:0000259" key="2">
    <source>
        <dbReference type="Pfam" id="PF04366"/>
    </source>
</evidence>
<comment type="caution">
    <text evidence="3">The sequence shown here is derived from an EMBL/GenBank/DDBJ whole genome shotgun (WGS) entry which is preliminary data.</text>
</comment>
<feature type="domain" description="Ysc84 actin-binding" evidence="2">
    <location>
        <begin position="1004"/>
        <end position="1154"/>
    </location>
</feature>
<gene>
    <name evidence="3" type="ORF">CBYS24578_00011893</name>
</gene>
<evidence type="ECO:0000313" key="4">
    <source>
        <dbReference type="Proteomes" id="UP000754883"/>
    </source>
</evidence>
<organism evidence="3 4">
    <name type="scientific">Clonostachys byssicola</name>
    <dbReference type="NCBI Taxonomy" id="160290"/>
    <lineage>
        <taxon>Eukaryota</taxon>
        <taxon>Fungi</taxon>
        <taxon>Dikarya</taxon>
        <taxon>Ascomycota</taxon>
        <taxon>Pezizomycotina</taxon>
        <taxon>Sordariomycetes</taxon>
        <taxon>Hypocreomycetidae</taxon>
        <taxon>Hypocreales</taxon>
        <taxon>Bionectriaceae</taxon>
        <taxon>Clonostachys</taxon>
    </lineage>
</organism>
<dbReference type="InterPro" id="IPR007461">
    <property type="entry name" value="Ysc84_actin-binding"/>
</dbReference>
<feature type="compositionally biased region" description="Polar residues" evidence="1">
    <location>
        <begin position="48"/>
        <end position="64"/>
    </location>
</feature>
<dbReference type="PANTHER" id="PTHR15629">
    <property type="entry name" value="SH3YL1 PROTEIN"/>
    <property type="match status" value="1"/>
</dbReference>